<comment type="similarity">
    <text evidence="1">Belongs to the ornithine cyclodeaminase/mu-crystallin family.</text>
</comment>
<organism evidence="2 3">
    <name type="scientific">Aestuariispira insulae</name>
    <dbReference type="NCBI Taxonomy" id="1461337"/>
    <lineage>
        <taxon>Bacteria</taxon>
        <taxon>Pseudomonadati</taxon>
        <taxon>Pseudomonadota</taxon>
        <taxon>Alphaproteobacteria</taxon>
        <taxon>Rhodospirillales</taxon>
        <taxon>Kiloniellaceae</taxon>
        <taxon>Aestuariispira</taxon>
    </lineage>
</organism>
<dbReference type="Gene3D" id="3.30.1780.10">
    <property type="entry name" value="ornithine cyclodeaminase, domain 1"/>
    <property type="match status" value="1"/>
</dbReference>
<dbReference type="Pfam" id="PF02423">
    <property type="entry name" value="OCD_Mu_crystall"/>
    <property type="match status" value="1"/>
</dbReference>
<dbReference type="Gene3D" id="3.40.50.720">
    <property type="entry name" value="NAD(P)-binding Rossmann-like Domain"/>
    <property type="match status" value="1"/>
</dbReference>
<comment type="caution">
    <text evidence="2">The sequence shown here is derived from an EMBL/GenBank/DDBJ whole genome shotgun (WGS) entry which is preliminary data.</text>
</comment>
<evidence type="ECO:0000313" key="2">
    <source>
        <dbReference type="EMBL" id="RED50948.1"/>
    </source>
</evidence>
<protein>
    <submittedName>
        <fullName evidence="2">Ornithine cyclodeaminase</fullName>
    </submittedName>
</protein>
<keyword evidence="3" id="KW-1185">Reference proteome</keyword>
<dbReference type="OrthoDB" id="9785971at2"/>
<reference evidence="2 3" key="1">
    <citation type="submission" date="2018-07" db="EMBL/GenBank/DDBJ databases">
        <title>Genomic Encyclopedia of Type Strains, Phase III (KMG-III): the genomes of soil and plant-associated and newly described type strains.</title>
        <authorList>
            <person name="Whitman W."/>
        </authorList>
    </citation>
    <scope>NUCLEOTIDE SEQUENCE [LARGE SCALE GENOMIC DNA]</scope>
    <source>
        <strain evidence="2 3">CECT 8488</strain>
    </source>
</reference>
<dbReference type="EMBL" id="QRDW01000004">
    <property type="protein sequence ID" value="RED50948.1"/>
    <property type="molecule type" value="Genomic_DNA"/>
</dbReference>
<dbReference type="InterPro" id="IPR003462">
    <property type="entry name" value="ODC_Mu_crystall"/>
</dbReference>
<dbReference type="PANTHER" id="PTHR13812">
    <property type="entry name" value="KETIMINE REDUCTASE MU-CRYSTALLIN"/>
    <property type="match status" value="1"/>
</dbReference>
<dbReference type="AlphaFoldDB" id="A0A3D9HNB0"/>
<evidence type="ECO:0000313" key="3">
    <source>
        <dbReference type="Proteomes" id="UP000256845"/>
    </source>
</evidence>
<dbReference type="SUPFAM" id="SSF51735">
    <property type="entry name" value="NAD(P)-binding Rossmann-fold domains"/>
    <property type="match status" value="1"/>
</dbReference>
<dbReference type="Proteomes" id="UP000256845">
    <property type="component" value="Unassembled WGS sequence"/>
</dbReference>
<evidence type="ECO:0000256" key="1">
    <source>
        <dbReference type="ARBA" id="ARBA00008903"/>
    </source>
</evidence>
<dbReference type="PANTHER" id="PTHR13812:SF19">
    <property type="entry name" value="KETIMINE REDUCTASE MU-CRYSTALLIN"/>
    <property type="match status" value="1"/>
</dbReference>
<name>A0A3D9HNB0_9PROT</name>
<dbReference type="GO" id="GO:0019752">
    <property type="term" value="P:carboxylic acid metabolic process"/>
    <property type="evidence" value="ECO:0007669"/>
    <property type="project" value="UniProtKB-ARBA"/>
</dbReference>
<proteinExistence type="inferred from homology"/>
<dbReference type="RefSeq" id="WP_115936735.1">
    <property type="nucleotide sequence ID" value="NZ_QRDW01000004.1"/>
</dbReference>
<dbReference type="GO" id="GO:0005737">
    <property type="term" value="C:cytoplasm"/>
    <property type="evidence" value="ECO:0007669"/>
    <property type="project" value="TreeGrafter"/>
</dbReference>
<dbReference type="PIRSF" id="PIRSF001439">
    <property type="entry name" value="CryM"/>
    <property type="match status" value="1"/>
</dbReference>
<dbReference type="NCBIfam" id="NF004793">
    <property type="entry name" value="PRK06141.1"/>
    <property type="match status" value="1"/>
</dbReference>
<accession>A0A3D9HNB0</accession>
<dbReference type="InterPro" id="IPR023401">
    <property type="entry name" value="ODC_N"/>
</dbReference>
<sequence>MIILDESQTRQYLPWSGLIDALRAIFREGCEMPVRHHHDMAVPGEEDATLLLMPAWVPGKYLGIKLATVFPGNATRGLPAVFGNYVLSSGQSGQLLALIDGGELTARRTAAASALASSYLARRDAKELLIVGTGRLAINLAQAHATVRDLTRINVWGRNIAKADALCEELGALGLNAHPVDNLAEAAGRADIISCCTLATDPVILGDWLKPGCHLDLVGGFKPSMRETDDRAIGRASVFVDTLAGATKEAGDITQPIEQGVLSTDDIKADLYSLSRGQHEGRISNDEITLFKSVGAACEDLAGAILAFESAKKTNP</sequence>
<dbReference type="GO" id="GO:0016491">
    <property type="term" value="F:oxidoreductase activity"/>
    <property type="evidence" value="ECO:0007669"/>
    <property type="project" value="UniProtKB-ARBA"/>
</dbReference>
<gene>
    <name evidence="2" type="ORF">DFP90_104221</name>
</gene>
<dbReference type="InterPro" id="IPR036291">
    <property type="entry name" value="NAD(P)-bd_dom_sf"/>
</dbReference>
<dbReference type="FunFam" id="3.40.50.720:FF:000311">
    <property type="entry name" value="Ornithine cyclodeaminase"/>
    <property type="match status" value="1"/>
</dbReference>